<evidence type="ECO:0000313" key="16">
    <source>
        <dbReference type="EMBL" id="PSH56657.1"/>
    </source>
</evidence>
<dbReference type="InterPro" id="IPR029068">
    <property type="entry name" value="Glyas_Bleomycin-R_OHBP_Dase"/>
</dbReference>
<sequence>MDTGSKRGRIMHTMIRVGDLDRSVEFYRTHFGMDVIRRVDVPEGKYTNIFIGYGSENSDPMIELTYNYDVRQYEKGTGFGHLAIGVSDIYATCDRMRSSGVTVVREPGPVKFGTTVIAFVDDPDGYRIELVEERL</sequence>
<evidence type="ECO:0000256" key="7">
    <source>
        <dbReference type="ARBA" id="ARBA00030291"/>
    </source>
</evidence>
<name>A0A2P7AR79_9HYPH</name>
<proteinExistence type="inferred from homology"/>
<comment type="cofactor">
    <cofactor evidence="1">
        <name>Ni(2+)</name>
        <dbReference type="ChEBI" id="CHEBI:49786"/>
    </cofactor>
</comment>
<gene>
    <name evidence="16" type="primary">gloA</name>
    <name evidence="16" type="ORF">CU100_14935</name>
</gene>
<comment type="similarity">
    <text evidence="3">Belongs to the glyoxalase I family.</text>
</comment>
<accession>A0A2P7AR79</accession>
<evidence type="ECO:0000256" key="2">
    <source>
        <dbReference type="ARBA" id="ARBA00005008"/>
    </source>
</evidence>
<dbReference type="Gene3D" id="3.10.180.10">
    <property type="entry name" value="2,3-Dihydroxybiphenyl 1,2-Dioxygenase, domain 1"/>
    <property type="match status" value="1"/>
</dbReference>
<evidence type="ECO:0000256" key="6">
    <source>
        <dbReference type="ARBA" id="ARBA00023239"/>
    </source>
</evidence>
<dbReference type="GO" id="GO:0046872">
    <property type="term" value="F:metal ion binding"/>
    <property type="evidence" value="ECO:0007669"/>
    <property type="project" value="UniProtKB-KW"/>
</dbReference>
<reference evidence="17" key="1">
    <citation type="submission" date="2017-11" db="EMBL/GenBank/DDBJ databases">
        <authorList>
            <person name="Kuznetsova I."/>
            <person name="Sazanova A."/>
            <person name="Chirak E."/>
            <person name="Safronova V."/>
            <person name="Willems A."/>
        </authorList>
    </citation>
    <scope>NUCLEOTIDE SEQUENCE [LARGE SCALE GENOMIC DNA]</scope>
    <source>
        <strain evidence="17">PEPV15</strain>
    </source>
</reference>
<dbReference type="OrthoDB" id="4725692at2"/>
<dbReference type="RefSeq" id="WP_106717406.1">
    <property type="nucleotide sequence ID" value="NZ_JACHXT010000003.1"/>
</dbReference>
<keyword evidence="17" id="KW-1185">Reference proteome</keyword>
<keyword evidence="14" id="KW-0862">Zinc</keyword>
<dbReference type="Pfam" id="PF00903">
    <property type="entry name" value="Glyoxalase"/>
    <property type="match status" value="1"/>
</dbReference>
<comment type="caution">
    <text evidence="16">The sequence shown here is derived from an EMBL/GenBank/DDBJ whole genome shotgun (WGS) entry which is preliminary data.</text>
</comment>
<evidence type="ECO:0000256" key="9">
    <source>
        <dbReference type="ARBA" id="ARBA00030892"/>
    </source>
</evidence>
<evidence type="ECO:0000256" key="13">
    <source>
        <dbReference type="PIRSR" id="PIRSR604361-1"/>
    </source>
</evidence>
<dbReference type="PROSITE" id="PS51819">
    <property type="entry name" value="VOC"/>
    <property type="match status" value="1"/>
</dbReference>
<feature type="binding site" evidence="14">
    <location>
        <position position="63"/>
    </location>
    <ligand>
        <name>Zn(2+)</name>
        <dbReference type="ChEBI" id="CHEBI:29105"/>
        <note>ligand shared between dimeric partners</note>
    </ligand>
</feature>
<comment type="catalytic activity">
    <reaction evidence="12">
        <text>(R)-S-lactoylglutathione = methylglyoxal + glutathione</text>
        <dbReference type="Rhea" id="RHEA:19069"/>
        <dbReference type="ChEBI" id="CHEBI:17158"/>
        <dbReference type="ChEBI" id="CHEBI:57474"/>
        <dbReference type="ChEBI" id="CHEBI:57925"/>
        <dbReference type="EC" id="4.4.1.5"/>
    </reaction>
</comment>
<evidence type="ECO:0000256" key="5">
    <source>
        <dbReference type="ARBA" id="ARBA00022723"/>
    </source>
</evidence>
<evidence type="ECO:0000259" key="15">
    <source>
        <dbReference type="PROSITE" id="PS51819"/>
    </source>
</evidence>
<dbReference type="InterPro" id="IPR004361">
    <property type="entry name" value="Glyoxalase_1"/>
</dbReference>
<feature type="domain" description="VOC" evidence="15">
    <location>
        <begin position="9"/>
        <end position="133"/>
    </location>
</feature>
<feature type="binding site" evidence="14">
    <location>
        <position position="81"/>
    </location>
    <ligand>
        <name>Zn(2+)</name>
        <dbReference type="ChEBI" id="CHEBI:29105"/>
        <note>ligand shared between dimeric partners</note>
    </ligand>
</feature>
<evidence type="ECO:0000256" key="4">
    <source>
        <dbReference type="ARBA" id="ARBA00012081"/>
    </source>
</evidence>
<dbReference type="GO" id="GO:0005737">
    <property type="term" value="C:cytoplasm"/>
    <property type="evidence" value="ECO:0007669"/>
    <property type="project" value="TreeGrafter"/>
</dbReference>
<evidence type="ECO:0000256" key="3">
    <source>
        <dbReference type="ARBA" id="ARBA00010363"/>
    </source>
</evidence>
<evidence type="ECO:0000256" key="14">
    <source>
        <dbReference type="PIRSR" id="PIRSR604361-3"/>
    </source>
</evidence>
<dbReference type="InterPro" id="IPR018146">
    <property type="entry name" value="Glyoxalase_1_CS"/>
</dbReference>
<dbReference type="GO" id="GO:0004462">
    <property type="term" value="F:lactoylglutathione lyase activity"/>
    <property type="evidence" value="ECO:0007669"/>
    <property type="project" value="UniProtKB-EC"/>
</dbReference>
<comment type="pathway">
    <text evidence="2">Secondary metabolite metabolism; methylglyoxal degradation; (R)-lactate from methylglyoxal: step 1/2.</text>
</comment>
<dbReference type="AlphaFoldDB" id="A0A2P7AR79"/>
<evidence type="ECO:0000256" key="8">
    <source>
        <dbReference type="ARBA" id="ARBA00030537"/>
    </source>
</evidence>
<organism evidence="16 17">
    <name type="scientific">Phyllobacterium endophyticum</name>
    <dbReference type="NCBI Taxonomy" id="1149773"/>
    <lineage>
        <taxon>Bacteria</taxon>
        <taxon>Pseudomonadati</taxon>
        <taxon>Pseudomonadota</taxon>
        <taxon>Alphaproteobacteria</taxon>
        <taxon>Hyphomicrobiales</taxon>
        <taxon>Phyllobacteriaceae</taxon>
        <taxon>Phyllobacterium</taxon>
    </lineage>
</organism>
<dbReference type="EC" id="4.4.1.5" evidence="4"/>
<protein>
    <recommendedName>
        <fullName evidence="4">lactoylglutathione lyase</fullName>
        <ecNumber evidence="4">4.4.1.5</ecNumber>
    </recommendedName>
    <alternativeName>
        <fullName evidence="9">Aldoketomutase</fullName>
    </alternativeName>
    <alternativeName>
        <fullName evidence="8">Glyoxalase I</fullName>
    </alternativeName>
    <alternativeName>
        <fullName evidence="7">Ketone-aldehyde mutase</fullName>
    </alternativeName>
    <alternativeName>
        <fullName evidence="10">Methylglyoxalase</fullName>
    </alternativeName>
    <alternativeName>
        <fullName evidence="11">S-D-lactoylglutathione methylglyoxal lyase</fullName>
    </alternativeName>
</protein>
<dbReference type="GO" id="GO:0019243">
    <property type="term" value="P:methylglyoxal catabolic process to D-lactate via S-lactoyl-glutathione"/>
    <property type="evidence" value="ECO:0007669"/>
    <property type="project" value="TreeGrafter"/>
</dbReference>
<dbReference type="NCBIfam" id="TIGR00068">
    <property type="entry name" value="glyox_I"/>
    <property type="match status" value="1"/>
</dbReference>
<evidence type="ECO:0000256" key="11">
    <source>
        <dbReference type="ARBA" id="ARBA00033298"/>
    </source>
</evidence>
<evidence type="ECO:0000256" key="1">
    <source>
        <dbReference type="ARBA" id="ARBA00001967"/>
    </source>
</evidence>
<feature type="active site" description="Proton donor/acceptor" evidence="13">
    <location>
        <position position="129"/>
    </location>
</feature>
<evidence type="ECO:0000256" key="12">
    <source>
        <dbReference type="ARBA" id="ARBA00048273"/>
    </source>
</evidence>
<dbReference type="EMBL" id="PGGN01000003">
    <property type="protein sequence ID" value="PSH56657.1"/>
    <property type="molecule type" value="Genomic_DNA"/>
</dbReference>
<evidence type="ECO:0000313" key="17">
    <source>
        <dbReference type="Proteomes" id="UP000241158"/>
    </source>
</evidence>
<dbReference type="PANTHER" id="PTHR46036">
    <property type="entry name" value="LACTOYLGLUTATHIONE LYASE"/>
    <property type="match status" value="1"/>
</dbReference>
<comment type="cofactor">
    <cofactor evidence="14">
        <name>Zn(2+)</name>
        <dbReference type="ChEBI" id="CHEBI:29105"/>
    </cofactor>
    <text evidence="14">Binds 1 zinc ion per subunit. In the homodimer, two zinc ions are bound between subunits.</text>
</comment>
<dbReference type="SUPFAM" id="SSF54593">
    <property type="entry name" value="Glyoxalase/Bleomycin resistance protein/Dihydroxybiphenyl dioxygenase"/>
    <property type="match status" value="1"/>
</dbReference>
<feature type="binding site" evidence="14">
    <location>
        <position position="129"/>
    </location>
    <ligand>
        <name>Zn(2+)</name>
        <dbReference type="ChEBI" id="CHEBI:29105"/>
        <note>ligand shared between dimeric partners</note>
    </ligand>
</feature>
<dbReference type="PROSITE" id="PS00934">
    <property type="entry name" value="GLYOXALASE_I_1"/>
    <property type="match status" value="1"/>
</dbReference>
<dbReference type="UniPathway" id="UPA00619">
    <property type="reaction ID" value="UER00675"/>
</dbReference>
<dbReference type="PANTHER" id="PTHR46036:SF5">
    <property type="entry name" value="LACTOYLGLUTATHIONE LYASE"/>
    <property type="match status" value="1"/>
</dbReference>
<dbReference type="InterPro" id="IPR004360">
    <property type="entry name" value="Glyas_Fos-R_dOase_dom"/>
</dbReference>
<keyword evidence="6 16" id="KW-0456">Lyase</keyword>
<keyword evidence="5 14" id="KW-0479">Metal-binding</keyword>
<evidence type="ECO:0000256" key="10">
    <source>
        <dbReference type="ARBA" id="ARBA00032460"/>
    </source>
</evidence>
<dbReference type="InterPro" id="IPR037523">
    <property type="entry name" value="VOC_core"/>
</dbReference>
<dbReference type="Proteomes" id="UP000241158">
    <property type="component" value="Unassembled WGS sequence"/>
</dbReference>